<dbReference type="EC" id="2.7.13.3" evidence="2"/>
<evidence type="ECO:0000256" key="4">
    <source>
        <dbReference type="ARBA" id="ARBA00022741"/>
    </source>
</evidence>
<dbReference type="EMBL" id="DVJS01000051">
    <property type="protein sequence ID" value="HIS96781.1"/>
    <property type="molecule type" value="Genomic_DNA"/>
</dbReference>
<protein>
    <recommendedName>
        <fullName evidence="2">histidine kinase</fullName>
        <ecNumber evidence="2">2.7.13.3</ecNumber>
    </recommendedName>
</protein>
<proteinExistence type="predicted"/>
<evidence type="ECO:0000256" key="1">
    <source>
        <dbReference type="ARBA" id="ARBA00000085"/>
    </source>
</evidence>
<keyword evidence="4" id="KW-0547">Nucleotide-binding</keyword>
<dbReference type="GO" id="GO:0005524">
    <property type="term" value="F:ATP binding"/>
    <property type="evidence" value="ECO:0007669"/>
    <property type="project" value="UniProtKB-KW"/>
</dbReference>
<dbReference type="GO" id="GO:0000160">
    <property type="term" value="P:phosphorelay signal transduction system"/>
    <property type="evidence" value="ECO:0007669"/>
    <property type="project" value="UniProtKB-KW"/>
</dbReference>
<keyword evidence="5 9" id="KW-0418">Kinase</keyword>
<reference evidence="9" key="2">
    <citation type="journal article" date="2021" name="PeerJ">
        <title>Extensive microbial diversity within the chicken gut microbiome revealed by metagenomics and culture.</title>
        <authorList>
            <person name="Gilroy R."/>
            <person name="Ravi A."/>
            <person name="Getino M."/>
            <person name="Pursley I."/>
            <person name="Horton D.L."/>
            <person name="Alikhan N.F."/>
            <person name="Baker D."/>
            <person name="Gharbi K."/>
            <person name="Hall N."/>
            <person name="Watson M."/>
            <person name="Adriaenssens E.M."/>
            <person name="Foster-Nyarko E."/>
            <person name="Jarju S."/>
            <person name="Secka A."/>
            <person name="Antonio M."/>
            <person name="Oren A."/>
            <person name="Chaudhuri R.R."/>
            <person name="La Ragione R."/>
            <person name="Hildebrand F."/>
            <person name="Pallen M.J."/>
        </authorList>
    </citation>
    <scope>NUCLEOTIDE SEQUENCE</scope>
    <source>
        <strain evidence="9">ChiHecec3B27-6122</strain>
    </source>
</reference>
<dbReference type="SUPFAM" id="SSF55874">
    <property type="entry name" value="ATPase domain of HSP90 chaperone/DNA topoisomerase II/histidine kinase"/>
    <property type="match status" value="1"/>
</dbReference>
<evidence type="ECO:0000313" key="10">
    <source>
        <dbReference type="Proteomes" id="UP000886876"/>
    </source>
</evidence>
<dbReference type="PRINTS" id="PR00344">
    <property type="entry name" value="BCTRLSENSOR"/>
</dbReference>
<dbReference type="Gene3D" id="3.30.565.10">
    <property type="entry name" value="Histidine kinase-like ATPase, C-terminal domain"/>
    <property type="match status" value="1"/>
</dbReference>
<evidence type="ECO:0000256" key="5">
    <source>
        <dbReference type="ARBA" id="ARBA00022777"/>
    </source>
</evidence>
<dbReference type="SMART" id="SM00387">
    <property type="entry name" value="HATPase_c"/>
    <property type="match status" value="1"/>
</dbReference>
<dbReference type="AlphaFoldDB" id="A0A9D1G443"/>
<evidence type="ECO:0000259" key="8">
    <source>
        <dbReference type="PROSITE" id="PS50109"/>
    </source>
</evidence>
<dbReference type="InterPro" id="IPR004358">
    <property type="entry name" value="Sig_transdc_His_kin-like_C"/>
</dbReference>
<dbReference type="InterPro" id="IPR036890">
    <property type="entry name" value="HATPase_C_sf"/>
</dbReference>
<evidence type="ECO:0000313" key="9">
    <source>
        <dbReference type="EMBL" id="HIS96781.1"/>
    </source>
</evidence>
<dbReference type="InterPro" id="IPR005467">
    <property type="entry name" value="His_kinase_dom"/>
</dbReference>
<evidence type="ECO:0000256" key="3">
    <source>
        <dbReference type="ARBA" id="ARBA00022679"/>
    </source>
</evidence>
<comment type="caution">
    <text evidence="9">The sequence shown here is derived from an EMBL/GenBank/DDBJ whole genome shotgun (WGS) entry which is preliminary data.</text>
</comment>
<comment type="catalytic activity">
    <reaction evidence="1">
        <text>ATP + protein L-histidine = ADP + protein N-phospho-L-histidine.</text>
        <dbReference type="EC" id="2.7.13.3"/>
    </reaction>
</comment>
<dbReference type="InterPro" id="IPR003594">
    <property type="entry name" value="HATPase_dom"/>
</dbReference>
<accession>A0A9D1G443</accession>
<dbReference type="PROSITE" id="PS50109">
    <property type="entry name" value="HIS_KIN"/>
    <property type="match status" value="1"/>
</dbReference>
<name>A0A9D1G443_9FIRM</name>
<organism evidence="9 10">
    <name type="scientific">Candidatus Scatomorpha pullistercoris</name>
    <dbReference type="NCBI Taxonomy" id="2840929"/>
    <lineage>
        <taxon>Bacteria</taxon>
        <taxon>Bacillati</taxon>
        <taxon>Bacillota</taxon>
        <taxon>Clostridia</taxon>
        <taxon>Eubacteriales</taxon>
        <taxon>Candidatus Scatomorpha</taxon>
    </lineage>
</organism>
<feature type="domain" description="Histidine kinase" evidence="8">
    <location>
        <begin position="101"/>
        <end position="307"/>
    </location>
</feature>
<dbReference type="Pfam" id="PF02518">
    <property type="entry name" value="HATPase_c"/>
    <property type="match status" value="1"/>
</dbReference>
<evidence type="ECO:0000256" key="6">
    <source>
        <dbReference type="ARBA" id="ARBA00022840"/>
    </source>
</evidence>
<evidence type="ECO:0000256" key="7">
    <source>
        <dbReference type="ARBA" id="ARBA00023012"/>
    </source>
</evidence>
<keyword evidence="7" id="KW-0902">Two-component regulatory system</keyword>
<keyword evidence="3" id="KW-0808">Transferase</keyword>
<dbReference type="PANTHER" id="PTHR44936">
    <property type="entry name" value="SENSOR PROTEIN CREC"/>
    <property type="match status" value="1"/>
</dbReference>
<evidence type="ECO:0000256" key="2">
    <source>
        <dbReference type="ARBA" id="ARBA00012438"/>
    </source>
</evidence>
<dbReference type="GO" id="GO:0004673">
    <property type="term" value="F:protein histidine kinase activity"/>
    <property type="evidence" value="ECO:0007669"/>
    <property type="project" value="UniProtKB-EC"/>
</dbReference>
<dbReference type="InterPro" id="IPR050980">
    <property type="entry name" value="2C_sensor_his_kinase"/>
</dbReference>
<gene>
    <name evidence="9" type="ORF">IAD42_02280</name>
</gene>
<keyword evidence="6" id="KW-0067">ATP-binding</keyword>
<sequence length="347" mass="37727">MYSLEELTAILGLIDEPAVAEKDGAIAAMNGAAEKLLGDQRGLGLERLAEGAFPERLEPGMTAAVKLRSGPALLRSSCLGGYMVYRIRPDEPEKRPENEQKLLSDMRSLLMSARMAANRLCENNEDERLDSTLRILQHSHSSLWRLVFNNGLVDSAENGSLACDMIPQDLVIIGRDIVRTTNYFAKRRGVRLEFSSREREVYVKGDNVLLETMVLNLLSNSLESVGEGGSVKLSVSKTDKSGIIGVDDDGAGLAPEQVPEQLRGGDEGRSSGLRLVRDLAELHGGTLVLGGSPGKGTSARIMLPLLGTEGMVFMSPRAIYSFGGIDVVMSQLSKWLSSEDYDPRLFD</sequence>
<reference evidence="9" key="1">
    <citation type="submission" date="2020-10" db="EMBL/GenBank/DDBJ databases">
        <authorList>
            <person name="Gilroy R."/>
        </authorList>
    </citation>
    <scope>NUCLEOTIDE SEQUENCE</scope>
    <source>
        <strain evidence="9">ChiHecec3B27-6122</strain>
    </source>
</reference>
<dbReference type="Proteomes" id="UP000886876">
    <property type="component" value="Unassembled WGS sequence"/>
</dbReference>
<dbReference type="PANTHER" id="PTHR44936:SF10">
    <property type="entry name" value="SENSOR PROTEIN RSTB"/>
    <property type="match status" value="1"/>
</dbReference>